<dbReference type="AlphaFoldDB" id="A0A937F9S2"/>
<dbReference type="InterPro" id="IPR015943">
    <property type="entry name" value="WD40/YVTN_repeat-like_dom_sf"/>
</dbReference>
<proteinExistence type="inferred from homology"/>
<sequence>MLRSIIVLSLLGVVSLSCERSKGVKETSNEDSTAMMPESDKRLLFVGTYTEKEDHVDGKGEGIYVYTMDKNTGKLSQVSINRGIKNPSYLTIHNNGKYVYAVSETMGTDSLPQGDVYAYEFTTDSTLREINHVPSEGGAPCFISIDPSGNYALVANYADGVITLLGIDDNGALSQKMFVKHSGKGLTSRQQSAHAHSVWPTKSGYVYAVDLGIDKIIPYKLDEGKDTLEATGRDTELRPGSGPRHLAFHPSKKVAYVVNELKGTVTTLDILDNGELRPFQTLSAVEDTTMVDAGSADIHITPNGRFLYVSNRGKFNNLAMFRVNSETGELTLIGHQTTKGDGPRNFVIDPAGKFLLVANQNTGNVITYEIDDVTGKLIDIGVESEIPTPVCLKFMP</sequence>
<evidence type="ECO:0000313" key="4">
    <source>
        <dbReference type="Proteomes" id="UP000659388"/>
    </source>
</evidence>
<accession>A0A937F9S2</accession>
<dbReference type="InterPro" id="IPR011048">
    <property type="entry name" value="Haem_d1_sf"/>
</dbReference>
<dbReference type="PROSITE" id="PS51257">
    <property type="entry name" value="PROKAR_LIPOPROTEIN"/>
    <property type="match status" value="1"/>
</dbReference>
<dbReference type="PANTHER" id="PTHR30344">
    <property type="entry name" value="6-PHOSPHOGLUCONOLACTONASE-RELATED"/>
    <property type="match status" value="1"/>
</dbReference>
<dbReference type="Gene3D" id="2.130.10.10">
    <property type="entry name" value="YVTN repeat-like/Quinoprotein amine dehydrogenase"/>
    <property type="match status" value="1"/>
</dbReference>
<dbReference type="InterPro" id="IPR050282">
    <property type="entry name" value="Cycloisomerase_2"/>
</dbReference>
<evidence type="ECO:0000256" key="1">
    <source>
        <dbReference type="ARBA" id="ARBA00005564"/>
    </source>
</evidence>
<comment type="similarity">
    <text evidence="1">Belongs to the cycloisomerase 2 family.</text>
</comment>
<dbReference type="GO" id="GO:0006006">
    <property type="term" value="P:glucose metabolic process"/>
    <property type="evidence" value="ECO:0007669"/>
    <property type="project" value="UniProtKB-KW"/>
</dbReference>
<reference evidence="3" key="1">
    <citation type="submission" date="2021-01" db="EMBL/GenBank/DDBJ databases">
        <title>Fulvivirga kasyanovii gen. nov., sp nov., a novel member of the phylum Bacteroidetes isolated from seawater in a mussel farm.</title>
        <authorList>
            <person name="Zhao L.-H."/>
            <person name="Wang Z.-J."/>
        </authorList>
    </citation>
    <scope>NUCLEOTIDE SEQUENCE</scope>
    <source>
        <strain evidence="3">2943</strain>
    </source>
</reference>
<dbReference type="Proteomes" id="UP000659388">
    <property type="component" value="Unassembled WGS sequence"/>
</dbReference>
<gene>
    <name evidence="3" type="ORF">JL102_19315</name>
</gene>
<dbReference type="GO" id="GO:0017057">
    <property type="term" value="F:6-phosphogluconolactonase activity"/>
    <property type="evidence" value="ECO:0007669"/>
    <property type="project" value="TreeGrafter"/>
</dbReference>
<comment type="caution">
    <text evidence="3">The sequence shown here is derived from an EMBL/GenBank/DDBJ whole genome shotgun (WGS) entry which is preliminary data.</text>
</comment>
<dbReference type="RefSeq" id="WP_202246106.1">
    <property type="nucleotide sequence ID" value="NZ_JAESIY010000012.1"/>
</dbReference>
<dbReference type="EMBL" id="JAESIY010000012">
    <property type="protein sequence ID" value="MBL3658310.1"/>
    <property type="molecule type" value="Genomic_DNA"/>
</dbReference>
<dbReference type="GO" id="GO:0005829">
    <property type="term" value="C:cytosol"/>
    <property type="evidence" value="ECO:0007669"/>
    <property type="project" value="TreeGrafter"/>
</dbReference>
<dbReference type="PANTHER" id="PTHR30344:SF1">
    <property type="entry name" value="6-PHOSPHOGLUCONOLACTONASE"/>
    <property type="match status" value="1"/>
</dbReference>
<protein>
    <submittedName>
        <fullName evidence="3">Lactonase family protein</fullName>
    </submittedName>
</protein>
<evidence type="ECO:0000313" key="3">
    <source>
        <dbReference type="EMBL" id="MBL3658310.1"/>
    </source>
</evidence>
<organism evidence="3 4">
    <name type="scientific">Fulvivirga sediminis</name>
    <dbReference type="NCBI Taxonomy" id="2803949"/>
    <lineage>
        <taxon>Bacteria</taxon>
        <taxon>Pseudomonadati</taxon>
        <taxon>Bacteroidota</taxon>
        <taxon>Cytophagia</taxon>
        <taxon>Cytophagales</taxon>
        <taxon>Fulvivirgaceae</taxon>
        <taxon>Fulvivirga</taxon>
    </lineage>
</organism>
<keyword evidence="2" id="KW-0119">Carbohydrate metabolism</keyword>
<evidence type="ECO:0000256" key="2">
    <source>
        <dbReference type="ARBA" id="ARBA00022526"/>
    </source>
</evidence>
<keyword evidence="2" id="KW-0313">Glucose metabolism</keyword>
<name>A0A937F9S2_9BACT</name>
<dbReference type="SUPFAM" id="SSF51004">
    <property type="entry name" value="C-terminal (heme d1) domain of cytochrome cd1-nitrite reductase"/>
    <property type="match status" value="1"/>
</dbReference>
<dbReference type="Pfam" id="PF10282">
    <property type="entry name" value="Lactonase"/>
    <property type="match status" value="1"/>
</dbReference>
<keyword evidence="4" id="KW-1185">Reference proteome</keyword>
<dbReference type="InterPro" id="IPR019405">
    <property type="entry name" value="Lactonase_7-beta_prop"/>
</dbReference>